<evidence type="ECO:0000256" key="3">
    <source>
        <dbReference type="ARBA" id="ARBA00022691"/>
    </source>
</evidence>
<dbReference type="Gene3D" id="1.10.8.100">
    <property type="entry name" value="Ribosomal RNA adenine dimethylase-like, domain 2"/>
    <property type="match status" value="1"/>
</dbReference>
<feature type="binding site" evidence="5">
    <location>
        <position position="14"/>
    </location>
    <ligand>
        <name>S-adenosyl-L-methionine</name>
        <dbReference type="ChEBI" id="CHEBI:59789"/>
    </ligand>
</feature>
<evidence type="ECO:0000313" key="7">
    <source>
        <dbReference type="EMBL" id="MBL1409921.1"/>
    </source>
</evidence>
<dbReference type="Proteomes" id="UP000625283">
    <property type="component" value="Unassembled WGS sequence"/>
</dbReference>
<proteinExistence type="inferred from homology"/>
<dbReference type="Pfam" id="PF00398">
    <property type="entry name" value="RrnaAD"/>
    <property type="match status" value="1"/>
</dbReference>
<accession>A0ABS1R5D6</accession>
<evidence type="ECO:0000256" key="1">
    <source>
        <dbReference type="ARBA" id="ARBA00022603"/>
    </source>
</evidence>
<reference evidence="7 8" key="1">
    <citation type="submission" date="2021-01" db="EMBL/GenBank/DDBJ databases">
        <title>C459-1 draft genome sequence.</title>
        <authorList>
            <person name="Zhang X.-F."/>
        </authorList>
    </citation>
    <scope>NUCLEOTIDE SEQUENCE [LARGE SCALE GENOMIC DNA]</scope>
    <source>
        <strain evidence="8">C459-1</strain>
    </source>
</reference>
<sequence length="270" mass="31287">MKKRSLPVRFTGQHFTIDTILIKDAIRLADVQKEDIVLDIGAGSGFLTIHLVKHSKSVIAIENDRRLVSELQSKFRTTDNIVIVGMDYRKFLSPQKSFKVVSNIPFALTSEILKSLMYSNIEFFKKGCLIMQLETAQKLVSKKYFNPYTVFYHTFFDVGIIYEINPKSFLPPPTVTSALVKISKKKCINNISVEMKEKYLSFLHFMMKFPDLPLKTVLKKLFRKQQVRYLASSYDLELDKPVSSLSPAQFLRCFIEMLRFVPIDYHPNHI</sequence>
<dbReference type="PANTHER" id="PTHR11727:SF7">
    <property type="entry name" value="DIMETHYLADENOSINE TRANSFERASE-RELATED"/>
    <property type="match status" value="1"/>
</dbReference>
<evidence type="ECO:0000256" key="5">
    <source>
        <dbReference type="PROSITE-ProRule" id="PRU01026"/>
    </source>
</evidence>
<dbReference type="PANTHER" id="PTHR11727">
    <property type="entry name" value="DIMETHYLADENOSINE TRANSFERASE"/>
    <property type="match status" value="1"/>
</dbReference>
<keyword evidence="4 5" id="KW-0694">RNA-binding</keyword>
<dbReference type="GO" id="GO:0008168">
    <property type="term" value="F:methyltransferase activity"/>
    <property type="evidence" value="ECO:0007669"/>
    <property type="project" value="UniProtKB-KW"/>
</dbReference>
<keyword evidence="2 5" id="KW-0808">Transferase</keyword>
<feature type="domain" description="Ribosomal RNA adenine methylase transferase N-terminal" evidence="6">
    <location>
        <begin position="21"/>
        <end position="186"/>
    </location>
</feature>
<dbReference type="RefSeq" id="WP_202103635.1">
    <property type="nucleotide sequence ID" value="NZ_JAERTY010000008.1"/>
</dbReference>
<dbReference type="InterPro" id="IPR023165">
    <property type="entry name" value="rRNA_Ade_diMease-like_C"/>
</dbReference>
<dbReference type="CDD" id="cd02440">
    <property type="entry name" value="AdoMet_MTases"/>
    <property type="match status" value="1"/>
</dbReference>
<keyword evidence="1 5" id="KW-0489">Methyltransferase</keyword>
<name>A0ABS1R5D6_9SPHI</name>
<dbReference type="InterPro" id="IPR020596">
    <property type="entry name" value="rRNA_Ade_Mease_Trfase_CS"/>
</dbReference>
<gene>
    <name evidence="7" type="ORF">JKG61_14275</name>
</gene>
<feature type="binding site" evidence="5">
    <location>
        <position position="16"/>
    </location>
    <ligand>
        <name>S-adenosyl-L-methionine</name>
        <dbReference type="ChEBI" id="CHEBI:59789"/>
    </ligand>
</feature>
<dbReference type="SMART" id="SM00650">
    <property type="entry name" value="rADc"/>
    <property type="match status" value="1"/>
</dbReference>
<organism evidence="7 8">
    <name type="scientific">Sphingobacterium faecale</name>
    <dbReference type="NCBI Taxonomy" id="2803775"/>
    <lineage>
        <taxon>Bacteria</taxon>
        <taxon>Pseudomonadati</taxon>
        <taxon>Bacteroidota</taxon>
        <taxon>Sphingobacteriia</taxon>
        <taxon>Sphingobacteriales</taxon>
        <taxon>Sphingobacteriaceae</taxon>
        <taxon>Sphingobacterium</taxon>
    </lineage>
</organism>
<comment type="similarity">
    <text evidence="5">Belongs to the class I-like SAM-binding methyltransferase superfamily. rRNA adenine N(6)-methyltransferase family.</text>
</comment>
<feature type="binding site" evidence="5">
    <location>
        <position position="62"/>
    </location>
    <ligand>
        <name>S-adenosyl-L-methionine</name>
        <dbReference type="ChEBI" id="CHEBI:59789"/>
    </ligand>
</feature>
<keyword evidence="3 5" id="KW-0949">S-adenosyl-L-methionine</keyword>
<dbReference type="PROSITE" id="PS51689">
    <property type="entry name" value="SAM_RNA_A_N6_MT"/>
    <property type="match status" value="1"/>
</dbReference>
<evidence type="ECO:0000256" key="4">
    <source>
        <dbReference type="ARBA" id="ARBA00022884"/>
    </source>
</evidence>
<dbReference type="Gene3D" id="3.40.50.150">
    <property type="entry name" value="Vaccinia Virus protein VP39"/>
    <property type="match status" value="1"/>
</dbReference>
<dbReference type="InterPro" id="IPR029063">
    <property type="entry name" value="SAM-dependent_MTases_sf"/>
</dbReference>
<feature type="binding site" evidence="5">
    <location>
        <position position="103"/>
    </location>
    <ligand>
        <name>S-adenosyl-L-methionine</name>
        <dbReference type="ChEBI" id="CHEBI:59789"/>
    </ligand>
</feature>
<feature type="binding site" evidence="5">
    <location>
        <position position="87"/>
    </location>
    <ligand>
        <name>S-adenosyl-L-methionine</name>
        <dbReference type="ChEBI" id="CHEBI:59789"/>
    </ligand>
</feature>
<dbReference type="EMBL" id="JAERTY010000008">
    <property type="protein sequence ID" value="MBL1409921.1"/>
    <property type="molecule type" value="Genomic_DNA"/>
</dbReference>
<comment type="caution">
    <text evidence="7">The sequence shown here is derived from an EMBL/GenBank/DDBJ whole genome shotgun (WGS) entry which is preliminary data.</text>
</comment>
<evidence type="ECO:0000259" key="6">
    <source>
        <dbReference type="SMART" id="SM00650"/>
    </source>
</evidence>
<feature type="binding site" evidence="5">
    <location>
        <position position="41"/>
    </location>
    <ligand>
        <name>S-adenosyl-L-methionine</name>
        <dbReference type="ChEBI" id="CHEBI:59789"/>
    </ligand>
</feature>
<dbReference type="InterPro" id="IPR001737">
    <property type="entry name" value="KsgA/Erm"/>
</dbReference>
<keyword evidence="8" id="KW-1185">Reference proteome</keyword>
<evidence type="ECO:0000256" key="2">
    <source>
        <dbReference type="ARBA" id="ARBA00022679"/>
    </source>
</evidence>
<protein>
    <submittedName>
        <fullName evidence="7">Methyltransferase domain-containing protein</fullName>
    </submittedName>
</protein>
<dbReference type="SUPFAM" id="SSF53335">
    <property type="entry name" value="S-adenosyl-L-methionine-dependent methyltransferases"/>
    <property type="match status" value="1"/>
</dbReference>
<dbReference type="GO" id="GO:0032259">
    <property type="term" value="P:methylation"/>
    <property type="evidence" value="ECO:0007669"/>
    <property type="project" value="UniProtKB-KW"/>
</dbReference>
<dbReference type="PROSITE" id="PS01131">
    <property type="entry name" value="RRNA_A_DIMETH"/>
    <property type="match status" value="1"/>
</dbReference>
<dbReference type="InterPro" id="IPR020598">
    <property type="entry name" value="rRNA_Ade_methylase_Trfase_N"/>
</dbReference>
<evidence type="ECO:0000313" key="8">
    <source>
        <dbReference type="Proteomes" id="UP000625283"/>
    </source>
</evidence>